<comment type="caution">
    <text evidence="1">The sequence shown here is derived from an EMBL/GenBank/DDBJ whole genome shotgun (WGS) entry which is preliminary data.</text>
</comment>
<evidence type="ECO:0000313" key="1">
    <source>
        <dbReference type="EMBL" id="TCP64090.1"/>
    </source>
</evidence>
<dbReference type="Proteomes" id="UP000294813">
    <property type="component" value="Unassembled WGS sequence"/>
</dbReference>
<reference evidence="1 2" key="1">
    <citation type="submission" date="2019-03" db="EMBL/GenBank/DDBJ databases">
        <title>Genomic Encyclopedia of Type Strains, Phase IV (KMG-IV): sequencing the most valuable type-strain genomes for metagenomic binning, comparative biology and taxonomic classification.</title>
        <authorList>
            <person name="Goeker M."/>
        </authorList>
    </citation>
    <scope>NUCLEOTIDE SEQUENCE [LARGE SCALE GENOMIC DNA]</scope>
    <source>
        <strain evidence="1 2">DSM 11170</strain>
    </source>
</reference>
<proteinExistence type="predicted"/>
<gene>
    <name evidence="1" type="ORF">EDD73_11251</name>
</gene>
<keyword evidence="2" id="KW-1185">Reference proteome</keyword>
<name>A0A4R2RJT1_9FIRM</name>
<dbReference type="AlphaFoldDB" id="A0A4R2RJT1"/>
<accession>A0A4R2RJT1</accession>
<sequence length="43" mass="4839">MRIPAGISQLLQIYSTDRTNKPKDAPPPVDIRGIEARLLCSFR</sequence>
<evidence type="ECO:0000313" key="2">
    <source>
        <dbReference type="Proteomes" id="UP000294813"/>
    </source>
</evidence>
<organism evidence="1 2">
    <name type="scientific">Heliophilum fasciatum</name>
    <dbReference type="NCBI Taxonomy" id="35700"/>
    <lineage>
        <taxon>Bacteria</taxon>
        <taxon>Bacillati</taxon>
        <taxon>Bacillota</taxon>
        <taxon>Clostridia</taxon>
        <taxon>Eubacteriales</taxon>
        <taxon>Heliobacteriaceae</taxon>
        <taxon>Heliophilum</taxon>
    </lineage>
</organism>
<dbReference type="EMBL" id="SLXT01000012">
    <property type="protein sequence ID" value="TCP64090.1"/>
    <property type="molecule type" value="Genomic_DNA"/>
</dbReference>
<protein>
    <submittedName>
        <fullName evidence="1">Uncharacterized protein</fullName>
    </submittedName>
</protein>